<evidence type="ECO:0000313" key="1">
    <source>
        <dbReference type="EMBL" id="CAG8679145.1"/>
    </source>
</evidence>
<proteinExistence type="predicted"/>
<reference evidence="1" key="1">
    <citation type="submission" date="2021-06" db="EMBL/GenBank/DDBJ databases">
        <authorList>
            <person name="Kallberg Y."/>
            <person name="Tangrot J."/>
            <person name="Rosling A."/>
        </authorList>
    </citation>
    <scope>NUCLEOTIDE SEQUENCE</scope>
    <source>
        <strain evidence="1">IL203A</strain>
    </source>
</reference>
<protein>
    <submittedName>
        <fullName evidence="1">1359_t:CDS:1</fullName>
    </submittedName>
</protein>
<name>A0ACA9NV94_9GLOM</name>
<comment type="caution">
    <text evidence="1">The sequence shown here is derived from an EMBL/GenBank/DDBJ whole genome shotgun (WGS) entry which is preliminary data.</text>
</comment>
<accession>A0ACA9NV94</accession>
<feature type="non-terminal residue" evidence="1">
    <location>
        <position position="1"/>
    </location>
</feature>
<keyword evidence="2" id="KW-1185">Reference proteome</keyword>
<evidence type="ECO:0000313" key="2">
    <source>
        <dbReference type="Proteomes" id="UP000789702"/>
    </source>
</evidence>
<dbReference type="Proteomes" id="UP000789702">
    <property type="component" value="Unassembled WGS sequence"/>
</dbReference>
<organism evidence="1 2">
    <name type="scientific">Dentiscutata heterogama</name>
    <dbReference type="NCBI Taxonomy" id="1316150"/>
    <lineage>
        <taxon>Eukaryota</taxon>
        <taxon>Fungi</taxon>
        <taxon>Fungi incertae sedis</taxon>
        <taxon>Mucoromycota</taxon>
        <taxon>Glomeromycotina</taxon>
        <taxon>Glomeromycetes</taxon>
        <taxon>Diversisporales</taxon>
        <taxon>Gigasporaceae</taxon>
        <taxon>Dentiscutata</taxon>
    </lineage>
</organism>
<gene>
    <name evidence="1" type="ORF">DHETER_LOCUS10552</name>
</gene>
<dbReference type="EMBL" id="CAJVPU010020980">
    <property type="protein sequence ID" value="CAG8679145.1"/>
    <property type="molecule type" value="Genomic_DNA"/>
</dbReference>
<sequence>EIGVTPSDVKSHMRRLLVTKFSQTYSDVHGFQASDSWFNHFLNYFNFSLHKPTKVSSKLPRDLQEKLLAFYENINQS</sequence>